<organism evidence="2">
    <name type="scientific">Clostridioides difficile</name>
    <name type="common">Peptoclostridium difficile</name>
    <dbReference type="NCBI Taxonomy" id="1496"/>
    <lineage>
        <taxon>Bacteria</taxon>
        <taxon>Bacillati</taxon>
        <taxon>Bacillota</taxon>
        <taxon>Clostridia</taxon>
        <taxon>Peptostreptococcales</taxon>
        <taxon>Peptostreptococcaceae</taxon>
        <taxon>Clostridioides</taxon>
    </lineage>
</organism>
<dbReference type="RefSeq" id="WP_235684372.1">
    <property type="nucleotide sequence ID" value="NZ_MG973074.1"/>
</dbReference>
<sequence>MDKVEILDTKAKTMVKTINLKVGNDTGNSEHDIVISDSSGSDIEQICQPSVISKVRKKPNLESIDEKYMIENISDNLIVEVLSDEVSPGIFFVGNYALKSGERIKSIEIGLDNDKANNDVVFISTLAHIAGFAVKKAYKEGVLDDEINVNIEMGCSLPIGQYNNKVAELFENRFMNDKSIVKVVTPKKSIEVKLNFDFVHAIPEGVTASFALSEMDDSIFKSYNDVNEEKLNKEYFKTHRVLHISIGEGTTEYPITKGIAYEPNYIRGSNNGLGIAIDNSLDEFIELKGMTNCSRQKFSEIIRDKKHRYYEDALEILEFHLDPQTDAIYNKAKTELERVNNEIDIIVVYGGGSILMKNILERRLKRLCERAGIKLLYIDEKYAVTLESKGLYNLVNSALWQVLKNDRLASLNK</sequence>
<gene>
    <name evidence="2" type="ORF">pHSJD-312_00131</name>
</gene>
<geneLocation type="plasmid" evidence="2">
    <name>pHSJD-312</name>
</geneLocation>
<keyword evidence="2" id="KW-0614">Plasmid</keyword>
<dbReference type="InterPro" id="IPR043129">
    <property type="entry name" value="ATPase_NBD"/>
</dbReference>
<feature type="domain" description="Actin-like protein N-terminal" evidence="1">
    <location>
        <begin position="25"/>
        <end position="206"/>
    </location>
</feature>
<dbReference type="EMBL" id="MG973074">
    <property type="protein sequence ID" value="AYD68752.1"/>
    <property type="molecule type" value="Genomic_DNA"/>
</dbReference>
<dbReference type="SUPFAM" id="SSF53067">
    <property type="entry name" value="Actin-like ATPase domain"/>
    <property type="match status" value="1"/>
</dbReference>
<dbReference type="AlphaFoldDB" id="A0A386JC35"/>
<evidence type="ECO:0000259" key="1">
    <source>
        <dbReference type="Pfam" id="PF17989"/>
    </source>
</evidence>
<protein>
    <recommendedName>
        <fullName evidence="1">Actin-like protein N-terminal domain-containing protein</fullName>
    </recommendedName>
</protein>
<reference evidence="2" key="1">
    <citation type="journal article" date="2018" name="Sci. Rep.">
        <title>Novel Clade C-I Clostridium difficile strains escape diagnostic tests, differ in pathogenicity potential and carry toxins on extrachromosomal elements.</title>
        <authorList>
            <person name="Ramirez-Vargas G."/>
            <person name="Lopez-Urena D."/>
            <person name="Badilla A."/>
            <person name="Orozco-Aguilar J."/>
            <person name="Murillo T."/>
            <person name="Rojas P."/>
            <person name="Riedel T."/>
            <person name="Overmann J."/>
            <person name="Gonzalez G."/>
            <person name="Chaves-Olarte E."/>
            <person name="Quesada-Gomez C."/>
            <person name="Rodriguez C."/>
        </authorList>
    </citation>
    <scope>NUCLEOTIDE SEQUENCE</scope>
    <source>
        <strain evidence="2">HSJD-312</strain>
        <plasmid evidence="2">pHSJD-312</plasmid>
    </source>
</reference>
<dbReference type="Pfam" id="PF17989">
    <property type="entry name" value="ALP_N"/>
    <property type="match status" value="1"/>
</dbReference>
<proteinExistence type="predicted"/>
<dbReference type="InterPro" id="IPR040607">
    <property type="entry name" value="ALP_N"/>
</dbReference>
<evidence type="ECO:0000313" key="2">
    <source>
        <dbReference type="EMBL" id="AYD68752.1"/>
    </source>
</evidence>
<dbReference type="Gene3D" id="3.30.420.40">
    <property type="match status" value="2"/>
</dbReference>
<name>A0A386JC35_CLODI</name>
<accession>A0A386JC35</accession>
<dbReference type="CDD" id="cd24023">
    <property type="entry name" value="ASKHA_NBD_ParM_Alp7A-like"/>
    <property type="match status" value="1"/>
</dbReference>